<name>A0A6V8MIN6_9BACT</name>
<accession>A0A6V8MIN6</accession>
<evidence type="ECO:0000313" key="2">
    <source>
        <dbReference type="Proteomes" id="UP000556026"/>
    </source>
</evidence>
<dbReference type="Proteomes" id="UP000556026">
    <property type="component" value="Unassembled WGS sequence"/>
</dbReference>
<keyword evidence="2" id="KW-1185">Reference proteome</keyword>
<dbReference type="AlphaFoldDB" id="A0A6V8MIN6"/>
<sequence>MSRRALYLALGIPAGLILFLYLTLCFVPNDALKGVVVRAAGEAGYTVGLTGFRKGFPLAVKARGVELSSEKGVLLKVSNARVGLEILPLFIGKPRVAYRGKIGAGEFSGTVTLGKKPGWNILAKGIHLEEIPFFASVAGARVRGELRLTGEVTSPKGTPEGDLQLQVRGAELASVKIGEMPLPDATYQDVRGALSLDRGQAHLKSFTLAGDGIYVRLKGDVSLANPVGNSPLNLTLEMMPKPEFLERQKFVFLLLIKYLTSPGAYTVPIHGTLAHPTI</sequence>
<organism evidence="1 2">
    <name type="scientific">Geomonas silvestris</name>
    <dbReference type="NCBI Taxonomy" id="2740184"/>
    <lineage>
        <taxon>Bacteria</taxon>
        <taxon>Pseudomonadati</taxon>
        <taxon>Thermodesulfobacteriota</taxon>
        <taxon>Desulfuromonadia</taxon>
        <taxon>Geobacterales</taxon>
        <taxon>Geobacteraceae</taxon>
        <taxon>Geomonas</taxon>
    </lineage>
</organism>
<evidence type="ECO:0000313" key="1">
    <source>
        <dbReference type="EMBL" id="GFO59816.1"/>
    </source>
</evidence>
<dbReference type="NCBIfam" id="TIGR04411">
    <property type="entry name" value="T2SS_GspN_Lepto"/>
    <property type="match status" value="1"/>
</dbReference>
<comment type="caution">
    <text evidence="1">The sequence shown here is derived from an EMBL/GenBank/DDBJ whole genome shotgun (WGS) entry which is preliminary data.</text>
</comment>
<reference evidence="2" key="1">
    <citation type="submission" date="2020-06" db="EMBL/GenBank/DDBJ databases">
        <title>Draft genomic sequence of Geomonas sp. Red330.</title>
        <authorList>
            <person name="Itoh H."/>
            <person name="Zhenxing X."/>
            <person name="Ushijima N."/>
            <person name="Masuda Y."/>
            <person name="Shiratori Y."/>
            <person name="Senoo K."/>
        </authorList>
    </citation>
    <scope>NUCLEOTIDE SEQUENCE [LARGE SCALE GENOMIC DNA]</scope>
    <source>
        <strain evidence="2">Red330</strain>
    </source>
</reference>
<dbReference type="InterPro" id="IPR030925">
    <property type="entry name" value="T2SS_GspN_Lepto"/>
</dbReference>
<proteinExistence type="predicted"/>
<dbReference type="EMBL" id="BLXX01000005">
    <property type="protein sequence ID" value="GFO59816.1"/>
    <property type="molecule type" value="Genomic_DNA"/>
</dbReference>
<dbReference type="RefSeq" id="WP_183354638.1">
    <property type="nucleotide sequence ID" value="NZ_BLXX01000005.1"/>
</dbReference>
<gene>
    <name evidence="1" type="primary">gspN</name>
    <name evidence="1" type="ORF">GMST_21410</name>
</gene>
<protein>
    <submittedName>
        <fullName evidence="1">Type II secretion system protein GspN</fullName>
    </submittedName>
</protein>